<name>A0ABS6WIL8_9BIFI</name>
<reference evidence="1 2" key="1">
    <citation type="submission" date="2021-05" db="EMBL/GenBank/DDBJ databases">
        <title>Phylogenetic classification of ten novel species belonging to the genus Bifidobacterium comprising B. colchicus sp. nov., B. abeli sp. nov., B. bicoloris sp. nov., B. guerezis sp. nov., B. rosaliae sp. nov., B. santillanensis sp. nov., B. argentati sp. nov., B. amazzoni sp. nov., B. pluviali sp. nov., and B. pinnaculum sp. nov.</title>
        <authorList>
            <person name="Lugli G.A."/>
            <person name="Ruiz Garcia L."/>
            <person name="Margolles A."/>
            <person name="Ventura M."/>
        </authorList>
    </citation>
    <scope>NUCLEOTIDE SEQUENCE [LARGE SCALE GENOMIC DNA]</scope>
    <source>
        <strain evidence="1 2">82T10</strain>
    </source>
</reference>
<keyword evidence="2" id="KW-1185">Reference proteome</keyword>
<evidence type="ECO:0000313" key="2">
    <source>
        <dbReference type="Proteomes" id="UP000700815"/>
    </source>
</evidence>
<protein>
    <submittedName>
        <fullName evidence="1">Uncharacterized protein</fullName>
    </submittedName>
</protein>
<dbReference type="Proteomes" id="UP000700815">
    <property type="component" value="Unassembled WGS sequence"/>
</dbReference>
<proteinExistence type="predicted"/>
<evidence type="ECO:0000313" key="1">
    <source>
        <dbReference type="EMBL" id="MBW3093112.1"/>
    </source>
</evidence>
<sequence length="102" mass="11194">MSAKKIPQDHQPKKNEPRTVAVDGISVTIDPTVLDDYMVVHRLAKMQDGDPVAADNLLSQILGVDQFERVLGQLASRNHGRIPGSVFAAFLEQLFNSLNPNS</sequence>
<gene>
    <name evidence="1" type="ORF">KIH79_09310</name>
</gene>
<organism evidence="1 2">
    <name type="scientific">Bifidobacterium miconis</name>
    <dbReference type="NCBI Taxonomy" id="2834435"/>
    <lineage>
        <taxon>Bacteria</taxon>
        <taxon>Bacillati</taxon>
        <taxon>Actinomycetota</taxon>
        <taxon>Actinomycetes</taxon>
        <taxon>Bifidobacteriales</taxon>
        <taxon>Bifidobacteriaceae</taxon>
        <taxon>Bifidobacterium</taxon>
    </lineage>
</organism>
<dbReference type="RefSeq" id="WP_219059141.1">
    <property type="nucleotide sequence ID" value="NZ_JAHBBH010000027.1"/>
</dbReference>
<accession>A0ABS6WIL8</accession>
<comment type="caution">
    <text evidence="1">The sequence shown here is derived from an EMBL/GenBank/DDBJ whole genome shotgun (WGS) entry which is preliminary data.</text>
</comment>
<dbReference type="EMBL" id="JAHBBH010000027">
    <property type="protein sequence ID" value="MBW3093112.1"/>
    <property type="molecule type" value="Genomic_DNA"/>
</dbReference>